<dbReference type="InterPro" id="IPR001251">
    <property type="entry name" value="CRAL-TRIO_dom"/>
</dbReference>
<dbReference type="Gene3D" id="1.10.8.20">
    <property type="entry name" value="N-terminal domain of phosphatidylinositol transfer protein sec14p"/>
    <property type="match status" value="1"/>
</dbReference>
<dbReference type="InterPro" id="IPR011074">
    <property type="entry name" value="CRAL/TRIO_N_dom"/>
</dbReference>
<dbReference type="Gene3D" id="3.40.525.10">
    <property type="entry name" value="CRAL-TRIO lipid binding domain"/>
    <property type="match status" value="1"/>
</dbReference>
<protein>
    <recommendedName>
        <fullName evidence="7">CRAL-TRIO domain-containing protein</fullName>
    </recommendedName>
</protein>
<dbReference type="GO" id="GO:0000139">
    <property type="term" value="C:Golgi membrane"/>
    <property type="evidence" value="ECO:0007669"/>
    <property type="project" value="UniProtKB-SubCell"/>
</dbReference>
<keyword evidence="3" id="KW-0653">Protein transport</keyword>
<keyword evidence="4" id="KW-0333">Golgi apparatus</keyword>
<keyword evidence="3" id="KW-0813">Transport</keyword>
<evidence type="ECO:0000259" key="7">
    <source>
        <dbReference type="PROSITE" id="PS50191"/>
    </source>
</evidence>
<dbReference type="SMART" id="SM00516">
    <property type="entry name" value="SEC14"/>
    <property type="match status" value="1"/>
</dbReference>
<dbReference type="InterPro" id="IPR051026">
    <property type="entry name" value="PI/PC_transfer"/>
</dbReference>
<dbReference type="SMART" id="SM01100">
    <property type="entry name" value="CRAL_TRIO_N"/>
    <property type="match status" value="1"/>
</dbReference>
<comment type="caution">
    <text evidence="8">The sequence shown here is derived from an EMBL/GenBank/DDBJ whole genome shotgun (WGS) entry which is preliminary data.</text>
</comment>
<dbReference type="InterPro" id="IPR036865">
    <property type="entry name" value="CRAL-TRIO_dom_sf"/>
</dbReference>
<evidence type="ECO:0000256" key="2">
    <source>
        <dbReference type="ARBA" id="ARBA00004395"/>
    </source>
</evidence>
<dbReference type="Pfam" id="PF03765">
    <property type="entry name" value="CRAL_TRIO_N"/>
    <property type="match status" value="1"/>
</dbReference>
<evidence type="ECO:0000313" key="9">
    <source>
        <dbReference type="Proteomes" id="UP000826271"/>
    </source>
</evidence>
<gene>
    <name evidence="8" type="ORF">BUALT_Bualt18G0079500</name>
</gene>
<dbReference type="AlphaFoldDB" id="A0AAV6W582"/>
<dbReference type="SUPFAM" id="SSF46938">
    <property type="entry name" value="CRAL/TRIO N-terminal domain"/>
    <property type="match status" value="1"/>
</dbReference>
<evidence type="ECO:0000256" key="1">
    <source>
        <dbReference type="ARBA" id="ARBA00004202"/>
    </source>
</evidence>
<comment type="similarity">
    <text evidence="5">Belongs to the SFH family.</text>
</comment>
<feature type="domain" description="CRAL-TRIO" evidence="7">
    <location>
        <begin position="142"/>
        <end position="317"/>
    </location>
</feature>
<dbReference type="CDD" id="cd00170">
    <property type="entry name" value="SEC14"/>
    <property type="match status" value="1"/>
</dbReference>
<dbReference type="InterPro" id="IPR036273">
    <property type="entry name" value="CRAL/TRIO_N_dom_sf"/>
</dbReference>
<evidence type="ECO:0000256" key="3">
    <source>
        <dbReference type="ARBA" id="ARBA00022927"/>
    </source>
</evidence>
<comment type="subcellular location">
    <subcellularLocation>
        <location evidence="1">Cell membrane</location>
        <topology evidence="1">Peripheral membrane protein</topology>
    </subcellularLocation>
    <subcellularLocation>
        <location evidence="2">Golgi apparatus membrane</location>
        <topology evidence="2">Peripheral membrane protein</topology>
    </subcellularLocation>
</comment>
<feature type="compositionally biased region" description="Acidic residues" evidence="6">
    <location>
        <begin position="429"/>
        <end position="440"/>
    </location>
</feature>
<proteinExistence type="inferred from homology"/>
<dbReference type="SUPFAM" id="SSF52087">
    <property type="entry name" value="CRAL/TRIO domain"/>
    <property type="match status" value="1"/>
</dbReference>
<dbReference type="EMBL" id="WHWC01000018">
    <property type="protein sequence ID" value="KAG8365199.1"/>
    <property type="molecule type" value="Genomic_DNA"/>
</dbReference>
<reference evidence="8" key="1">
    <citation type="submission" date="2019-10" db="EMBL/GenBank/DDBJ databases">
        <authorList>
            <person name="Zhang R."/>
            <person name="Pan Y."/>
            <person name="Wang J."/>
            <person name="Ma R."/>
            <person name="Yu S."/>
        </authorList>
    </citation>
    <scope>NUCLEOTIDE SEQUENCE</scope>
    <source>
        <strain evidence="8">LA-IB0</strain>
        <tissue evidence="8">Leaf</tissue>
    </source>
</reference>
<feature type="region of interest" description="Disordered" evidence="6">
    <location>
        <begin position="373"/>
        <end position="409"/>
    </location>
</feature>
<organism evidence="8 9">
    <name type="scientific">Buddleja alternifolia</name>
    <dbReference type="NCBI Taxonomy" id="168488"/>
    <lineage>
        <taxon>Eukaryota</taxon>
        <taxon>Viridiplantae</taxon>
        <taxon>Streptophyta</taxon>
        <taxon>Embryophyta</taxon>
        <taxon>Tracheophyta</taxon>
        <taxon>Spermatophyta</taxon>
        <taxon>Magnoliopsida</taxon>
        <taxon>eudicotyledons</taxon>
        <taxon>Gunneridae</taxon>
        <taxon>Pentapetalae</taxon>
        <taxon>asterids</taxon>
        <taxon>lamiids</taxon>
        <taxon>Lamiales</taxon>
        <taxon>Scrophulariaceae</taxon>
        <taxon>Buddlejeae</taxon>
        <taxon>Buddleja</taxon>
    </lineage>
</organism>
<evidence type="ECO:0000256" key="4">
    <source>
        <dbReference type="ARBA" id="ARBA00023034"/>
    </source>
</evidence>
<dbReference type="Pfam" id="PF00650">
    <property type="entry name" value="CRAL_TRIO"/>
    <property type="match status" value="1"/>
</dbReference>
<dbReference type="GO" id="GO:0005886">
    <property type="term" value="C:plasma membrane"/>
    <property type="evidence" value="ECO:0007669"/>
    <property type="project" value="UniProtKB-SubCell"/>
</dbReference>
<dbReference type="GO" id="GO:0015031">
    <property type="term" value="P:protein transport"/>
    <property type="evidence" value="ECO:0007669"/>
    <property type="project" value="UniProtKB-KW"/>
</dbReference>
<dbReference type="PROSITE" id="PS50191">
    <property type="entry name" value="CRAL_TRIO"/>
    <property type="match status" value="1"/>
</dbReference>
<dbReference type="Proteomes" id="UP000826271">
    <property type="component" value="Unassembled WGS sequence"/>
</dbReference>
<dbReference type="PANTHER" id="PTHR45657">
    <property type="entry name" value="CRAL-TRIO DOMAIN-CONTAINING PROTEIN YKL091C-RELATED"/>
    <property type="match status" value="1"/>
</dbReference>
<feature type="region of interest" description="Disordered" evidence="6">
    <location>
        <begin position="1"/>
        <end position="31"/>
    </location>
</feature>
<keyword evidence="9" id="KW-1185">Reference proteome</keyword>
<evidence type="ECO:0000256" key="6">
    <source>
        <dbReference type="SAM" id="MobiDB-lite"/>
    </source>
</evidence>
<name>A0AAV6W582_9LAMI</name>
<feature type="region of interest" description="Disordered" evidence="6">
    <location>
        <begin position="426"/>
        <end position="456"/>
    </location>
</feature>
<dbReference type="PANTHER" id="PTHR45657:SF8">
    <property type="entry name" value="PHOSPHATIDYLINOSITOL_PHOSPHATIDYLCHOLINE TRANSFER PROTEIN SFH13"/>
    <property type="match status" value="1"/>
</dbReference>
<sequence>MSGLDGPEVYDETRERKPEIQNSEDGRKRPNIGALKKAINASNKFSHSIKKRGKKKVDFRVPLISIEDVRDAREESAVCDLRQQLLDRDLLPVRHDDYHTLLRFLKARDFNVEKTIQMWKEMLNWRSEYGADTILEDFEFEELEEVLKYYPQGYHGVDREGRPVYIERLGQAHPSKLMSITSVERYIRYHVQEFERALHEKFPACSVAAKRRICSTTTVLDVHGLGVKNFTKTAAGLLAAMAKIDNSYYPETLHSMYVVNAGTGFKKVLWPAAQKFLDPKTIAKIHVWDPKSLGKLLEVIDPSQLPDFLGGSCSCNVEGGCLRSNKGPWKDPDIMKLVHNSEATLVRPITKIASDQQRSDSYIQIRPLKGRCSDTSAVESGSDIDDPCSPTRQNSAMDPRLTPVHEESRTSDPCIFYSCDDHFSPADKDSDDEQRVEDETSNISVVGNSDGDSRSSEEGTLFVYWMDSIREKVVKRTFRYMTRTLISLFAFISNLPAEYWRRQTNIYPSNMLENVPETNSHLSASTEAVITQDRLLPCVQRLQKLESLLEELNKKPAEIPPEKEQLLHRSMDRIKSVEVDLDKTKKALHATVTKQHQIAELLENIRESKFHVVQVHSLHLHVLRCKSILICFRLCLCSAEGCSVKAVDGLESGPAPAIDICSALEYKLIDFPCTQF</sequence>
<accession>A0AAV6W582</accession>
<feature type="compositionally biased region" description="Basic and acidic residues" evidence="6">
    <location>
        <begin position="11"/>
        <end position="28"/>
    </location>
</feature>
<evidence type="ECO:0000313" key="8">
    <source>
        <dbReference type="EMBL" id="KAG8365199.1"/>
    </source>
</evidence>
<evidence type="ECO:0000256" key="5">
    <source>
        <dbReference type="ARBA" id="ARBA00038020"/>
    </source>
</evidence>